<evidence type="ECO:0000313" key="1">
    <source>
        <dbReference type="EMBL" id="KDQ58118.1"/>
    </source>
</evidence>
<accession>A0A067PTH5</accession>
<organism evidence="1 2">
    <name type="scientific">Jaapia argillacea MUCL 33604</name>
    <dbReference type="NCBI Taxonomy" id="933084"/>
    <lineage>
        <taxon>Eukaryota</taxon>
        <taxon>Fungi</taxon>
        <taxon>Dikarya</taxon>
        <taxon>Basidiomycota</taxon>
        <taxon>Agaricomycotina</taxon>
        <taxon>Agaricomycetes</taxon>
        <taxon>Agaricomycetidae</taxon>
        <taxon>Jaapiales</taxon>
        <taxon>Jaapiaceae</taxon>
        <taxon>Jaapia</taxon>
    </lineage>
</organism>
<dbReference type="Proteomes" id="UP000027265">
    <property type="component" value="Unassembled WGS sequence"/>
</dbReference>
<reference evidence="2" key="1">
    <citation type="journal article" date="2014" name="Proc. Natl. Acad. Sci. U.S.A.">
        <title>Extensive sampling of basidiomycete genomes demonstrates inadequacy of the white-rot/brown-rot paradigm for wood decay fungi.</title>
        <authorList>
            <person name="Riley R."/>
            <person name="Salamov A.A."/>
            <person name="Brown D.W."/>
            <person name="Nagy L.G."/>
            <person name="Floudas D."/>
            <person name="Held B.W."/>
            <person name="Levasseur A."/>
            <person name="Lombard V."/>
            <person name="Morin E."/>
            <person name="Otillar R."/>
            <person name="Lindquist E.A."/>
            <person name="Sun H."/>
            <person name="LaButti K.M."/>
            <person name="Schmutz J."/>
            <person name="Jabbour D."/>
            <person name="Luo H."/>
            <person name="Baker S.E."/>
            <person name="Pisabarro A.G."/>
            <person name="Walton J.D."/>
            <person name="Blanchette R.A."/>
            <person name="Henrissat B."/>
            <person name="Martin F."/>
            <person name="Cullen D."/>
            <person name="Hibbett D.S."/>
            <person name="Grigoriev I.V."/>
        </authorList>
    </citation>
    <scope>NUCLEOTIDE SEQUENCE [LARGE SCALE GENOMIC DNA]</scope>
    <source>
        <strain evidence="2">MUCL 33604</strain>
    </source>
</reference>
<sequence length="91" mass="10493">MCQESCEGETRNHRCCRTSPETVHCTAVDPPSLHNQPHKAYHVWRETAVYQNIGQSRVRRIANGKTHHYLDVIVADWILDADFPLLQIDIV</sequence>
<dbReference type="InParanoid" id="A0A067PTH5"/>
<name>A0A067PTH5_9AGAM</name>
<protein>
    <submittedName>
        <fullName evidence="1">Uncharacterized protein</fullName>
    </submittedName>
</protein>
<keyword evidence="2" id="KW-1185">Reference proteome</keyword>
<evidence type="ECO:0000313" key="2">
    <source>
        <dbReference type="Proteomes" id="UP000027265"/>
    </source>
</evidence>
<dbReference type="HOGENOM" id="CLU_2427297_0_0_1"/>
<gene>
    <name evidence="1" type="ORF">JAAARDRAFT_69398</name>
</gene>
<dbReference type="AlphaFoldDB" id="A0A067PTH5"/>
<proteinExistence type="predicted"/>
<dbReference type="EMBL" id="KL197718">
    <property type="protein sequence ID" value="KDQ58118.1"/>
    <property type="molecule type" value="Genomic_DNA"/>
</dbReference>